<keyword evidence="7 14" id="KW-0418">Kinase</keyword>
<dbReference type="Pfam" id="PF01288">
    <property type="entry name" value="HPPK"/>
    <property type="match status" value="1"/>
</dbReference>
<evidence type="ECO:0000313" key="15">
    <source>
        <dbReference type="Proteomes" id="UP000001062"/>
    </source>
</evidence>
<comment type="function">
    <text evidence="10">Catalyzes the transfer of pyrophosphate from adenosine triphosphate (ATP) to 6-hydroxymethyl-7,8-dihydropterin, an enzymatic step in folate biosynthesis pathway.</text>
</comment>
<evidence type="ECO:0000256" key="9">
    <source>
        <dbReference type="ARBA" id="ARBA00022909"/>
    </source>
</evidence>
<evidence type="ECO:0000313" key="14">
    <source>
        <dbReference type="EMBL" id="ADZ92821.1"/>
    </source>
</evidence>
<dbReference type="EC" id="2.7.6.3" evidence="3"/>
<proteinExistence type="inferred from homology"/>
<evidence type="ECO:0000259" key="13">
    <source>
        <dbReference type="PROSITE" id="PS00794"/>
    </source>
</evidence>
<keyword evidence="5 14" id="KW-0808">Transferase</keyword>
<evidence type="ECO:0000256" key="6">
    <source>
        <dbReference type="ARBA" id="ARBA00022741"/>
    </source>
</evidence>
<dbReference type="RefSeq" id="WP_013662723.1">
    <property type="nucleotide sequence ID" value="NC_015276.1"/>
</dbReference>
<evidence type="ECO:0000256" key="1">
    <source>
        <dbReference type="ARBA" id="ARBA00005051"/>
    </source>
</evidence>
<evidence type="ECO:0000256" key="5">
    <source>
        <dbReference type="ARBA" id="ARBA00022679"/>
    </source>
</evidence>
<sequence>MTAHIVYIGLGSNLNDPLTQLKDAISYLSAHPSIESFECSRLYSSKPVGPQDQPDYINAVARFSSTLPPIELLDLLQSVEQNHHRVRERHWGPRTLDLDILLIDRETISHPRLNVPHPFMLERGFVIQPLSDLAPELLLSNGKSVEEHVKQLDTSDLVSIEKE</sequence>
<evidence type="ECO:0000256" key="7">
    <source>
        <dbReference type="ARBA" id="ARBA00022777"/>
    </source>
</evidence>
<dbReference type="eggNOG" id="COG0801">
    <property type="taxonomic scope" value="Bacteria"/>
</dbReference>
<reference evidence="14 15" key="1">
    <citation type="journal article" date="2012" name="Stand. Genomic Sci.">
        <title>Complete genome sequence of the melanogenic marine bacterium Marinomonas mediterranea type strain (MMB-1(T)).</title>
        <authorList>
            <person name="Lucas-Elio P."/>
            <person name="Goodwin L."/>
            <person name="Woyke T."/>
            <person name="Pitluck S."/>
            <person name="Nolan M."/>
            <person name="Kyrpides N.C."/>
            <person name="Detter J.C."/>
            <person name="Copeland A."/>
            <person name="Teshima H."/>
            <person name="Bruce D."/>
            <person name="Detter C."/>
            <person name="Tapia R."/>
            <person name="Han S."/>
            <person name="Land M.L."/>
            <person name="Ivanova N."/>
            <person name="Mikhailova N."/>
            <person name="Johnston A.W."/>
            <person name="Sanchez-Amat A."/>
        </authorList>
    </citation>
    <scope>NUCLEOTIDE SEQUENCE [LARGE SCALE GENOMIC DNA]</scope>
    <source>
        <strain evidence="15">ATCC 700492 / JCM 21426 / NBRC 103028 / MMB-1</strain>
    </source>
</reference>
<evidence type="ECO:0000256" key="3">
    <source>
        <dbReference type="ARBA" id="ARBA00013253"/>
    </source>
</evidence>
<evidence type="ECO:0000256" key="10">
    <source>
        <dbReference type="ARBA" id="ARBA00029409"/>
    </source>
</evidence>
<dbReference type="HOGENOM" id="CLU_097916_0_1_6"/>
<feature type="domain" description="7,8-dihydro-6-hydroxymethylpterin-pyrophosphokinase" evidence="13">
    <location>
        <begin position="90"/>
        <end position="101"/>
    </location>
</feature>
<evidence type="ECO:0000256" key="12">
    <source>
        <dbReference type="ARBA" id="ARBA00033413"/>
    </source>
</evidence>
<dbReference type="STRING" id="717774.Marme_3608"/>
<name>F2JV63_MARM1</name>
<accession>F2JV63</accession>
<dbReference type="PATRIC" id="fig|717774.3.peg.3718"/>
<dbReference type="Gene3D" id="3.30.70.560">
    <property type="entry name" value="7,8-Dihydro-6-hydroxymethylpterin-pyrophosphokinase HPPK"/>
    <property type="match status" value="1"/>
</dbReference>
<dbReference type="KEGG" id="mme:Marme_3608"/>
<keyword evidence="9" id="KW-0289">Folate biosynthesis</keyword>
<dbReference type="PANTHER" id="PTHR43071">
    <property type="entry name" value="2-AMINO-4-HYDROXY-6-HYDROXYMETHYLDIHYDROPTERIDINE PYROPHOSPHOKINASE"/>
    <property type="match status" value="1"/>
</dbReference>
<organism evidence="14 15">
    <name type="scientific">Marinomonas mediterranea (strain ATCC 700492 / JCM 21426 / NBRC 103028 / MMB-1)</name>
    <dbReference type="NCBI Taxonomy" id="717774"/>
    <lineage>
        <taxon>Bacteria</taxon>
        <taxon>Pseudomonadati</taxon>
        <taxon>Pseudomonadota</taxon>
        <taxon>Gammaproteobacteria</taxon>
        <taxon>Oceanospirillales</taxon>
        <taxon>Oceanospirillaceae</taxon>
        <taxon>Marinomonas</taxon>
    </lineage>
</organism>
<keyword evidence="6" id="KW-0547">Nucleotide-binding</keyword>
<protein>
    <recommendedName>
        <fullName evidence="4">2-amino-4-hydroxy-6-hydroxymethyldihydropteridine pyrophosphokinase</fullName>
        <ecNumber evidence="3">2.7.6.3</ecNumber>
    </recommendedName>
    <alternativeName>
        <fullName evidence="11">6-hydroxymethyl-7,8-dihydropterin pyrophosphokinase</fullName>
    </alternativeName>
    <alternativeName>
        <fullName evidence="12">7,8-dihydro-6-hydroxymethylpterin-pyrophosphokinase</fullName>
    </alternativeName>
</protein>
<dbReference type="InterPro" id="IPR035907">
    <property type="entry name" value="Hppk_sf"/>
</dbReference>
<keyword evidence="8" id="KW-0067">ATP-binding</keyword>
<comment type="similarity">
    <text evidence="2">Belongs to the HPPK family.</text>
</comment>
<evidence type="ECO:0000256" key="11">
    <source>
        <dbReference type="ARBA" id="ARBA00029766"/>
    </source>
</evidence>
<evidence type="ECO:0000256" key="2">
    <source>
        <dbReference type="ARBA" id="ARBA00005810"/>
    </source>
</evidence>
<comment type="pathway">
    <text evidence="1">Cofactor biosynthesis; tetrahydrofolate biosynthesis; 2-amino-4-hydroxy-6-hydroxymethyl-7,8-dihydropteridine diphosphate from 7,8-dihydroneopterin triphosphate: step 4/4.</text>
</comment>
<dbReference type="GO" id="GO:0016301">
    <property type="term" value="F:kinase activity"/>
    <property type="evidence" value="ECO:0007669"/>
    <property type="project" value="UniProtKB-KW"/>
</dbReference>
<dbReference type="Proteomes" id="UP000001062">
    <property type="component" value="Chromosome"/>
</dbReference>
<dbReference type="InterPro" id="IPR000550">
    <property type="entry name" value="Hppk"/>
</dbReference>
<dbReference type="SUPFAM" id="SSF55083">
    <property type="entry name" value="6-hydroxymethyl-7,8-dihydropterin pyrophosphokinase, HPPK"/>
    <property type="match status" value="1"/>
</dbReference>
<dbReference type="PROSITE" id="PS00794">
    <property type="entry name" value="HPPK"/>
    <property type="match status" value="1"/>
</dbReference>
<dbReference type="PANTHER" id="PTHR43071:SF1">
    <property type="entry name" value="2-AMINO-4-HYDROXY-6-HYDROXYMETHYLDIHYDROPTERIDINE PYROPHOSPHOKINASE"/>
    <property type="match status" value="1"/>
</dbReference>
<dbReference type="NCBIfam" id="TIGR01498">
    <property type="entry name" value="folK"/>
    <property type="match status" value="1"/>
</dbReference>
<dbReference type="GO" id="GO:0046654">
    <property type="term" value="P:tetrahydrofolate biosynthetic process"/>
    <property type="evidence" value="ECO:0007669"/>
    <property type="project" value="UniProtKB-UniPathway"/>
</dbReference>
<dbReference type="GO" id="GO:0046656">
    <property type="term" value="P:folic acid biosynthetic process"/>
    <property type="evidence" value="ECO:0007669"/>
    <property type="project" value="UniProtKB-KW"/>
</dbReference>
<dbReference type="AlphaFoldDB" id="F2JV63"/>
<evidence type="ECO:0000256" key="4">
    <source>
        <dbReference type="ARBA" id="ARBA00016218"/>
    </source>
</evidence>
<gene>
    <name evidence="14" type="ordered locus">Marme_3608</name>
</gene>
<dbReference type="OrthoDB" id="9808041at2"/>
<dbReference type="EMBL" id="CP002583">
    <property type="protein sequence ID" value="ADZ92821.1"/>
    <property type="molecule type" value="Genomic_DNA"/>
</dbReference>
<keyword evidence="15" id="KW-1185">Reference proteome</keyword>
<dbReference type="CDD" id="cd00483">
    <property type="entry name" value="HPPK"/>
    <property type="match status" value="1"/>
</dbReference>
<dbReference type="GO" id="GO:0005524">
    <property type="term" value="F:ATP binding"/>
    <property type="evidence" value="ECO:0007669"/>
    <property type="project" value="UniProtKB-KW"/>
</dbReference>
<dbReference type="GO" id="GO:0003848">
    <property type="term" value="F:2-amino-4-hydroxy-6-hydroxymethyldihydropteridine diphosphokinase activity"/>
    <property type="evidence" value="ECO:0007669"/>
    <property type="project" value="UniProtKB-EC"/>
</dbReference>
<dbReference type="UniPathway" id="UPA00077">
    <property type="reaction ID" value="UER00155"/>
</dbReference>
<evidence type="ECO:0000256" key="8">
    <source>
        <dbReference type="ARBA" id="ARBA00022840"/>
    </source>
</evidence>